<accession>A0ABP0N389</accession>
<name>A0ABP0N389_9DINO</name>
<dbReference type="EMBL" id="CAXAMM010026012">
    <property type="protein sequence ID" value="CAK9058041.1"/>
    <property type="molecule type" value="Genomic_DNA"/>
</dbReference>
<gene>
    <name evidence="3" type="ORF">SCF082_LOCUS31020</name>
</gene>
<dbReference type="SUPFAM" id="SSF53756">
    <property type="entry name" value="UDP-Glycosyltransferase/glycogen phosphorylase"/>
    <property type="match status" value="1"/>
</dbReference>
<comment type="caution">
    <text evidence="3">The sequence shown here is derived from an EMBL/GenBank/DDBJ whole genome shotgun (WGS) entry which is preliminary data.</text>
</comment>
<dbReference type="PANTHER" id="PTHR12526:SF641">
    <property type="entry name" value="LIPOPOLYSACCHARIDE CORE BIOSYNTHESIS PROTEIN RFAG"/>
    <property type="match status" value="1"/>
</dbReference>
<evidence type="ECO:0000259" key="2">
    <source>
        <dbReference type="Pfam" id="PF00534"/>
    </source>
</evidence>
<organism evidence="3 4">
    <name type="scientific">Durusdinium trenchii</name>
    <dbReference type="NCBI Taxonomy" id="1381693"/>
    <lineage>
        <taxon>Eukaryota</taxon>
        <taxon>Sar</taxon>
        <taxon>Alveolata</taxon>
        <taxon>Dinophyceae</taxon>
        <taxon>Suessiales</taxon>
        <taxon>Symbiodiniaceae</taxon>
        <taxon>Durusdinium</taxon>
    </lineage>
</organism>
<evidence type="ECO:0000256" key="1">
    <source>
        <dbReference type="ARBA" id="ARBA00022676"/>
    </source>
</evidence>
<evidence type="ECO:0000313" key="3">
    <source>
        <dbReference type="EMBL" id="CAK9058041.1"/>
    </source>
</evidence>
<evidence type="ECO:0000313" key="4">
    <source>
        <dbReference type="Proteomes" id="UP001642464"/>
    </source>
</evidence>
<dbReference type="NCBIfam" id="NF011703">
    <property type="entry name" value="PRK15123.1"/>
    <property type="match status" value="1"/>
</dbReference>
<dbReference type="GO" id="GO:0016301">
    <property type="term" value="F:kinase activity"/>
    <property type="evidence" value="ECO:0007669"/>
    <property type="project" value="UniProtKB-KW"/>
</dbReference>
<dbReference type="PANTHER" id="PTHR12526">
    <property type="entry name" value="GLYCOSYLTRANSFERASE"/>
    <property type="match status" value="1"/>
</dbReference>
<dbReference type="Gene3D" id="1.10.510.10">
    <property type="entry name" value="Transferase(Phosphotransferase) domain 1"/>
    <property type="match status" value="1"/>
</dbReference>
<sequence length="434" mass="48372">MPEDYAQQRQRLRQKLAIAEGGRLLLFVGSGFRTKGLDRAIAAAAAVMQEQDRFVVVGADRAGPYQRQAEKAGIAQQVSFVGGQDNIPAWLWAGDLLLHPAYAENTGTVLLEAAIAGMPVLTTSACGYAPYIHEAGMGSVIDAGAVTETVLAEHARALLAVPRDSWLPKARDFADHADIYSLVMHDGELYRAREGRRTLRFESGGRSYFLKYHAGIGWKEIIKNLLQAKMPVFGAEEEYRAIEAVQQAGLATMTVAGFGVRGVNPASRESFLVTDDLSGTISLEDLGERWHQQGTDPAMKRALIERVGRIVGAMHRAGINHRDLYLGHFLMPERALADRDADAPLYLIDLHRSQVRSRVPRRWLVKDLGGLYFSVARMNFSRRDLYRFMCAYTGLPLAQALAWQPSLWRAARLEAERIYRRYYEVEPGFPLAWA</sequence>
<feature type="non-terminal residue" evidence="3">
    <location>
        <position position="434"/>
    </location>
</feature>
<proteinExistence type="predicted"/>
<keyword evidence="3" id="KW-0418">Kinase</keyword>
<feature type="domain" description="Glycosyl transferase family 1" evidence="2">
    <location>
        <begin position="9"/>
        <end position="160"/>
    </location>
</feature>
<dbReference type="Gene3D" id="3.40.50.2000">
    <property type="entry name" value="Glycogen Phosphorylase B"/>
    <property type="match status" value="1"/>
</dbReference>
<dbReference type="Proteomes" id="UP001642464">
    <property type="component" value="Unassembled WGS sequence"/>
</dbReference>
<keyword evidence="1" id="KW-0328">Glycosyltransferase</keyword>
<dbReference type="Pfam" id="PF00534">
    <property type="entry name" value="Glycos_transf_1"/>
    <property type="match status" value="1"/>
</dbReference>
<dbReference type="SUPFAM" id="SSF56112">
    <property type="entry name" value="Protein kinase-like (PK-like)"/>
    <property type="match status" value="1"/>
</dbReference>
<dbReference type="InterPro" id="IPR001296">
    <property type="entry name" value="Glyco_trans_1"/>
</dbReference>
<dbReference type="Pfam" id="PF06293">
    <property type="entry name" value="Kdo"/>
    <property type="match status" value="1"/>
</dbReference>
<reference evidence="3 4" key="1">
    <citation type="submission" date="2024-02" db="EMBL/GenBank/DDBJ databases">
        <authorList>
            <person name="Chen Y."/>
            <person name="Shah S."/>
            <person name="Dougan E. K."/>
            <person name="Thang M."/>
            <person name="Chan C."/>
        </authorList>
    </citation>
    <scope>NUCLEOTIDE SEQUENCE [LARGE SCALE GENOMIC DNA]</scope>
</reference>
<keyword evidence="4" id="KW-1185">Reference proteome</keyword>
<keyword evidence="3" id="KW-0808">Transferase</keyword>
<protein>
    <submittedName>
        <fullName evidence="3">Lipopolysaccharide core heptose(I) kinase RfaP</fullName>
    </submittedName>
</protein>
<dbReference type="InterPro" id="IPR011009">
    <property type="entry name" value="Kinase-like_dom_sf"/>
</dbReference>